<evidence type="ECO:0000313" key="1">
    <source>
        <dbReference type="EMBL" id="MFD1219476.1"/>
    </source>
</evidence>
<dbReference type="EMBL" id="JBHTLU010000012">
    <property type="protein sequence ID" value="MFD1219476.1"/>
    <property type="molecule type" value="Genomic_DNA"/>
</dbReference>
<dbReference type="RefSeq" id="WP_345595180.1">
    <property type="nucleotide sequence ID" value="NZ_BAABJG010000055.1"/>
</dbReference>
<protein>
    <submittedName>
        <fullName evidence="1">Uncharacterized protein</fullName>
    </submittedName>
</protein>
<organism evidence="1 2">
    <name type="scientific">Paenibacillus vulneris</name>
    <dbReference type="NCBI Taxonomy" id="1133364"/>
    <lineage>
        <taxon>Bacteria</taxon>
        <taxon>Bacillati</taxon>
        <taxon>Bacillota</taxon>
        <taxon>Bacilli</taxon>
        <taxon>Bacillales</taxon>
        <taxon>Paenibacillaceae</taxon>
        <taxon>Paenibacillus</taxon>
    </lineage>
</organism>
<proteinExistence type="predicted"/>
<reference evidence="2" key="1">
    <citation type="journal article" date="2019" name="Int. J. Syst. Evol. Microbiol.">
        <title>The Global Catalogue of Microorganisms (GCM) 10K type strain sequencing project: providing services to taxonomists for standard genome sequencing and annotation.</title>
        <authorList>
            <consortium name="The Broad Institute Genomics Platform"/>
            <consortium name="The Broad Institute Genome Sequencing Center for Infectious Disease"/>
            <person name="Wu L."/>
            <person name="Ma J."/>
        </authorList>
    </citation>
    <scope>NUCLEOTIDE SEQUENCE [LARGE SCALE GENOMIC DNA]</scope>
    <source>
        <strain evidence="2">CCUG 53270</strain>
    </source>
</reference>
<comment type="caution">
    <text evidence="1">The sequence shown here is derived from an EMBL/GenBank/DDBJ whole genome shotgun (WGS) entry which is preliminary data.</text>
</comment>
<name>A0ABW3UI74_9BACL</name>
<accession>A0ABW3UI74</accession>
<gene>
    <name evidence="1" type="ORF">ACFQ4B_05060</name>
</gene>
<dbReference type="Proteomes" id="UP001597180">
    <property type="component" value="Unassembled WGS sequence"/>
</dbReference>
<keyword evidence="2" id="KW-1185">Reference proteome</keyword>
<evidence type="ECO:0000313" key="2">
    <source>
        <dbReference type="Proteomes" id="UP001597180"/>
    </source>
</evidence>
<sequence>MTDRLGNFLGLPSEINNVKLYSPTIDSIGKIGEVKYNVYLTLASFNKESILKNIFGVSDENYLSIKNENSFDVLTSIPTVVNATKEAISFFSKCEIDFDHISSSYISSGSPIITKENYCEFSKIIKRLNGINEEDASIKYKNEKTKMLHEKLLKLRAKYKKNENESLDLKDLLSILCNADGNGINIFNVGNLTIYQVYEHFERLNIKEQHTRLLKVWANGYLGKDDKLPEWIIKSKL</sequence>